<dbReference type="PANTHER" id="PTHR36151">
    <property type="entry name" value="BLR2777 PROTEIN"/>
    <property type="match status" value="1"/>
</dbReference>
<proteinExistence type="predicted"/>
<evidence type="ECO:0000259" key="1">
    <source>
        <dbReference type="Pfam" id="PF09995"/>
    </source>
</evidence>
<dbReference type="EMBL" id="BAABHJ010000008">
    <property type="protein sequence ID" value="GAA4609631.1"/>
    <property type="molecule type" value="Genomic_DNA"/>
</dbReference>
<organism evidence="2 3">
    <name type="scientific">Actinoallomurus liliacearum</name>
    <dbReference type="NCBI Taxonomy" id="1080073"/>
    <lineage>
        <taxon>Bacteria</taxon>
        <taxon>Bacillati</taxon>
        <taxon>Actinomycetota</taxon>
        <taxon>Actinomycetes</taxon>
        <taxon>Streptosporangiales</taxon>
        <taxon>Thermomonosporaceae</taxon>
        <taxon>Actinoallomurus</taxon>
    </lineage>
</organism>
<protein>
    <recommendedName>
        <fullName evidence="1">ER-bound oxygenase mpaB/mpaB'/Rubber oxygenase catalytic domain-containing protein</fullName>
    </recommendedName>
</protein>
<dbReference type="Pfam" id="PF09995">
    <property type="entry name" value="MPAB_Lcp_cat"/>
    <property type="match status" value="1"/>
</dbReference>
<gene>
    <name evidence="2" type="ORF">GCM10023195_39040</name>
</gene>
<sequence>MGDGYFEDGDLIRTVGREGLLIAVGGAASLLQTAHPKIAQGVYDHSYTARDPLGRLRGTMQWLYAVEFGSREEADRLSAVVRRMHTAVTGEGYRADDPELQVWVAATLFATAAHAYRLFFRALTREELADYYEQSKVFATILGCPYDLMPATYADFRAYYARTLAELRISDASRAIADQVLHPRLPGGPLNEPGLAAIRLLTAGLMPEPIRRQYGWRWDRARQVRFHLLVRSLRLVYPRLPLPVRTLPRDRYLQDLRRRLDRAPARRATPRTA</sequence>
<dbReference type="PANTHER" id="PTHR36151:SF3">
    <property type="entry name" value="ER-BOUND OXYGENASE MPAB_MPAB'_RUBBER OXYGENASE CATALYTIC DOMAIN-CONTAINING PROTEIN"/>
    <property type="match status" value="1"/>
</dbReference>
<evidence type="ECO:0000313" key="2">
    <source>
        <dbReference type="EMBL" id="GAA4609631.1"/>
    </source>
</evidence>
<accession>A0ABP8TNJ4</accession>
<evidence type="ECO:0000313" key="3">
    <source>
        <dbReference type="Proteomes" id="UP001500212"/>
    </source>
</evidence>
<name>A0ABP8TNJ4_9ACTN</name>
<dbReference type="Proteomes" id="UP001500212">
    <property type="component" value="Unassembled WGS sequence"/>
</dbReference>
<reference evidence="3" key="1">
    <citation type="journal article" date="2019" name="Int. J. Syst. Evol. Microbiol.">
        <title>The Global Catalogue of Microorganisms (GCM) 10K type strain sequencing project: providing services to taxonomists for standard genome sequencing and annotation.</title>
        <authorList>
            <consortium name="The Broad Institute Genomics Platform"/>
            <consortium name="The Broad Institute Genome Sequencing Center for Infectious Disease"/>
            <person name="Wu L."/>
            <person name="Ma J."/>
        </authorList>
    </citation>
    <scope>NUCLEOTIDE SEQUENCE [LARGE SCALE GENOMIC DNA]</scope>
    <source>
        <strain evidence="3">JCM 17938</strain>
    </source>
</reference>
<comment type="caution">
    <text evidence="2">The sequence shown here is derived from an EMBL/GenBank/DDBJ whole genome shotgun (WGS) entry which is preliminary data.</text>
</comment>
<dbReference type="RefSeq" id="WP_345355772.1">
    <property type="nucleotide sequence ID" value="NZ_BAABHJ010000008.1"/>
</dbReference>
<feature type="domain" description="ER-bound oxygenase mpaB/mpaB'/Rubber oxygenase catalytic" evidence="1">
    <location>
        <begin position="13"/>
        <end position="234"/>
    </location>
</feature>
<keyword evidence="3" id="KW-1185">Reference proteome</keyword>
<dbReference type="InterPro" id="IPR018713">
    <property type="entry name" value="MPAB/Lcp_cat_dom"/>
</dbReference>